<dbReference type="Proteomes" id="UP000291084">
    <property type="component" value="Chromosome 6"/>
</dbReference>
<sequence>MGIAWLWNLQNLWPFRVDELRESKQLVKKLSIPEETKQFVYAVHDSQNQSVVYILSALNLSERSVSDAECLIREIKPDAVLVQAGVSPFYQLQSEECSVPLPTSSFGVIKRCFLDKIGRDMYENVAGNFVLREIFGTSFHGPLLAAKRASEDVGSSFLVIESPSCWGNSNCSDSDSNSESGVDRGSNFRGLVNSLVPQKHAASWAPSALKRFSLDKDLRMMLAKALSGHLDPFLLSSGNASSVLEGGDEEIQPLTSYETPGFARSIYPLLEDLCSIFRDLPSLGKALAHVQKMLLGVNRGEVLDEKTVSEVYTFRIAVEGLRIALNNKGLKSAAKSDKIVFSELPVDDKLHALLAQAIRSQSDKFKTIVAVVDASALAGLRKHWDTPLPVEVKELVGELITNSEGKGVMLNHSDKKRLLTDKPMVAVGAGATAVLGASSLTKVVPASTLVKVVTFKIPTSLKIGLSQMQKVLAFVFGQSKVVAPGFATSGAKTSGIMKTALSAEKIRVVTHSVIASAEKTSISVMRTAFYEIMRKRKVRPVGFLPWATFAGSIGTCTGLLLCGDGIECAVESLPAAPSIASLGRGIQHLQEVSQAVMQTEGSKIQASIESLIKRIKKVPGQRYSTFSPSYLKKFSSNFMINSI</sequence>
<reference evidence="1 2" key="1">
    <citation type="journal article" date="2015" name="Sci. Rep.">
        <title>The power of single molecule real-time sequencing technology in the de novo assembly of a eukaryotic genome.</title>
        <authorList>
            <person name="Sakai H."/>
            <person name="Naito K."/>
            <person name="Ogiso-Tanaka E."/>
            <person name="Takahashi Y."/>
            <person name="Iseki K."/>
            <person name="Muto C."/>
            <person name="Satou K."/>
            <person name="Teruya K."/>
            <person name="Shiroma A."/>
            <person name="Shimoji M."/>
            <person name="Hirano T."/>
            <person name="Itoh T."/>
            <person name="Kaga A."/>
            <person name="Tomooka N."/>
        </authorList>
    </citation>
    <scope>NUCLEOTIDE SEQUENCE [LARGE SCALE GENOMIC DNA]</scope>
    <source>
        <strain evidence="2">cv. Shumari</strain>
    </source>
</reference>
<evidence type="ECO:0000313" key="2">
    <source>
        <dbReference type="Proteomes" id="UP000291084"/>
    </source>
</evidence>
<dbReference type="PANTHER" id="PTHR36020">
    <property type="entry name" value="TRANSMEMBRANE PROTEIN"/>
    <property type="match status" value="1"/>
</dbReference>
<dbReference type="OrthoDB" id="1908857at2759"/>
<dbReference type="AlphaFoldDB" id="A0A0S3SE91"/>
<accession>A0A0S3SE91</accession>
<organism evidence="1 2">
    <name type="scientific">Vigna angularis var. angularis</name>
    <dbReference type="NCBI Taxonomy" id="157739"/>
    <lineage>
        <taxon>Eukaryota</taxon>
        <taxon>Viridiplantae</taxon>
        <taxon>Streptophyta</taxon>
        <taxon>Embryophyta</taxon>
        <taxon>Tracheophyta</taxon>
        <taxon>Spermatophyta</taxon>
        <taxon>Magnoliopsida</taxon>
        <taxon>eudicotyledons</taxon>
        <taxon>Gunneridae</taxon>
        <taxon>Pentapetalae</taxon>
        <taxon>rosids</taxon>
        <taxon>fabids</taxon>
        <taxon>Fabales</taxon>
        <taxon>Fabaceae</taxon>
        <taxon>Papilionoideae</taxon>
        <taxon>50 kb inversion clade</taxon>
        <taxon>NPAAA clade</taxon>
        <taxon>indigoferoid/millettioid clade</taxon>
        <taxon>Phaseoleae</taxon>
        <taxon>Vigna</taxon>
    </lineage>
</organism>
<keyword evidence="2" id="KW-1185">Reference proteome</keyword>
<name>A0A0S3SE91_PHAAN</name>
<gene>
    <name evidence="1" type="primary">Vigan.06G247400</name>
    <name evidence="1" type="ORF">VIGAN_06247400</name>
</gene>
<dbReference type="EMBL" id="AP015039">
    <property type="protein sequence ID" value="BAT91162.1"/>
    <property type="molecule type" value="Genomic_DNA"/>
</dbReference>
<proteinExistence type="predicted"/>
<evidence type="ECO:0000313" key="1">
    <source>
        <dbReference type="EMBL" id="BAT91162.1"/>
    </source>
</evidence>
<dbReference type="PANTHER" id="PTHR36020:SF1">
    <property type="entry name" value="TRANSMEMBRANE PROTEIN"/>
    <property type="match status" value="1"/>
</dbReference>
<protein>
    <submittedName>
        <fullName evidence="1">Uncharacterized protein</fullName>
    </submittedName>
</protein>